<dbReference type="OrthoDB" id="1100725at2"/>
<dbReference type="AlphaFoldDB" id="A9DR17"/>
<proteinExistence type="predicted"/>
<feature type="region of interest" description="Disordered" evidence="1">
    <location>
        <begin position="115"/>
        <end position="138"/>
    </location>
</feature>
<dbReference type="EMBL" id="ABIB01000003">
    <property type="protein sequence ID" value="EDP96727.1"/>
    <property type="molecule type" value="Genomic_DNA"/>
</dbReference>
<sequence length="278" mass="31951">MKKKLEGDLISIAHRILKLKGKEDVVALHKEAKEVFEKLSVMLFFEEQFKDSVPDYADSSFFQTLENVYNHDKVEKNAEEDEIIRHHLVSEDPEQDELIEPLMETIKNMVAEMPEDDDADNDTATAETPVEPTPSPAKKETLEDILADVLPQPTFVKSEEVVQETPQPKVTETVTKEVTTKVEVEIKATKTETKPKSLNDRLNTGISIGLNDRIAFTKHLFDGNQEDYNRVISQLNTTESEAEAKDFIFNMIKPDYNNWQGKEEYETRFLEIIERKFA</sequence>
<dbReference type="STRING" id="391587.KAOT1_16228"/>
<name>A9DR17_9FLAO</name>
<keyword evidence="3" id="KW-1185">Reference proteome</keyword>
<evidence type="ECO:0000256" key="1">
    <source>
        <dbReference type="SAM" id="MobiDB-lite"/>
    </source>
</evidence>
<evidence type="ECO:0000313" key="3">
    <source>
        <dbReference type="Proteomes" id="UP000002945"/>
    </source>
</evidence>
<protein>
    <submittedName>
        <fullName evidence="2">Uncharacterized protein</fullName>
    </submittedName>
</protein>
<evidence type="ECO:0000313" key="2">
    <source>
        <dbReference type="EMBL" id="EDP96727.1"/>
    </source>
</evidence>
<accession>A9DR17</accession>
<dbReference type="RefSeq" id="WP_007095781.1">
    <property type="nucleotide sequence ID" value="NZ_CP142125.1"/>
</dbReference>
<reference evidence="2 3" key="1">
    <citation type="journal article" date="2011" name="J. Bacteriol.">
        <title>Genome sequence of the algicidal bacterium Kordia algicida OT-1.</title>
        <authorList>
            <person name="Lee H.S."/>
            <person name="Kang S.G."/>
            <person name="Kwon K.K."/>
            <person name="Lee J.H."/>
            <person name="Kim S.J."/>
        </authorList>
    </citation>
    <scope>NUCLEOTIDE SEQUENCE [LARGE SCALE GENOMIC DNA]</scope>
    <source>
        <strain evidence="2 3">OT-1</strain>
    </source>
</reference>
<gene>
    <name evidence="2" type="ORF">KAOT1_16228</name>
</gene>
<comment type="caution">
    <text evidence="2">The sequence shown here is derived from an EMBL/GenBank/DDBJ whole genome shotgun (WGS) entry which is preliminary data.</text>
</comment>
<dbReference type="HOGENOM" id="CLU_050295_0_0_10"/>
<dbReference type="eggNOG" id="ENOG502ZA4I">
    <property type="taxonomic scope" value="Bacteria"/>
</dbReference>
<organism evidence="2 3">
    <name type="scientific">Kordia algicida OT-1</name>
    <dbReference type="NCBI Taxonomy" id="391587"/>
    <lineage>
        <taxon>Bacteria</taxon>
        <taxon>Pseudomonadati</taxon>
        <taxon>Bacteroidota</taxon>
        <taxon>Flavobacteriia</taxon>
        <taxon>Flavobacteriales</taxon>
        <taxon>Flavobacteriaceae</taxon>
        <taxon>Kordia</taxon>
    </lineage>
</organism>
<dbReference type="Proteomes" id="UP000002945">
    <property type="component" value="Unassembled WGS sequence"/>
</dbReference>